<dbReference type="GO" id="GO:0005737">
    <property type="term" value="C:cytoplasm"/>
    <property type="evidence" value="ECO:0007669"/>
    <property type="project" value="TreeGrafter"/>
</dbReference>
<feature type="site" description="Transition state stabilizer" evidence="7">
    <location>
        <position position="146"/>
    </location>
</feature>
<dbReference type="InterPro" id="IPR005742">
    <property type="entry name" value="TopoIV_A_Gneg"/>
</dbReference>
<dbReference type="InterPro" id="IPR035516">
    <property type="entry name" value="Gyrase/topoIV_suA_C"/>
</dbReference>
<dbReference type="GO" id="GO:0007059">
    <property type="term" value="P:chromosome segregation"/>
    <property type="evidence" value="ECO:0007669"/>
    <property type="project" value="UniProtKB-UniRule"/>
</dbReference>
<feature type="active site" description="O-(5'-phospho-DNA)-tyrosine intermediate" evidence="7 8">
    <location>
        <position position="147"/>
    </location>
</feature>
<evidence type="ECO:0000256" key="2">
    <source>
        <dbReference type="ARBA" id="ARBA00022475"/>
    </source>
</evidence>
<dbReference type="InterPro" id="IPR013757">
    <property type="entry name" value="Topo_IIA_A_a_sf"/>
</dbReference>
<keyword evidence="5 7" id="KW-0472">Membrane</keyword>
<dbReference type="HAMAP" id="MF_00936">
    <property type="entry name" value="ParC_type1"/>
    <property type="match status" value="1"/>
</dbReference>
<dbReference type="Gene3D" id="1.10.268.10">
    <property type="entry name" value="Topoisomerase, domain 3"/>
    <property type="match status" value="1"/>
</dbReference>
<dbReference type="RefSeq" id="WP_076601335.1">
    <property type="nucleotide sequence ID" value="NZ_FTMD01000003.1"/>
</dbReference>
<dbReference type="NCBIfam" id="TIGR01062">
    <property type="entry name" value="parC_Gneg"/>
    <property type="match status" value="1"/>
</dbReference>
<evidence type="ECO:0000256" key="3">
    <source>
        <dbReference type="ARBA" id="ARBA00023029"/>
    </source>
</evidence>
<keyword evidence="2 7" id="KW-1003">Cell membrane</keyword>
<dbReference type="GO" id="GO:0006265">
    <property type="term" value="P:DNA topological change"/>
    <property type="evidence" value="ECO:0007669"/>
    <property type="project" value="UniProtKB-UniRule"/>
</dbReference>
<dbReference type="EMBL" id="FTMD01000003">
    <property type="protein sequence ID" value="SIQ32442.1"/>
    <property type="molecule type" value="Genomic_DNA"/>
</dbReference>
<feature type="domain" description="Topo IIA-type catalytic" evidence="10">
    <location>
        <begin position="59"/>
        <end position="546"/>
    </location>
</feature>
<comment type="similarity">
    <text evidence="7">Belongs to the type II topoisomerase GyrA/ParC subunit family. ParC type 1 subfamily.</text>
</comment>
<dbReference type="PANTHER" id="PTHR43493">
    <property type="entry name" value="DNA GYRASE/TOPOISOMERASE SUBUNIT A"/>
    <property type="match status" value="1"/>
</dbReference>
<protein>
    <recommendedName>
        <fullName evidence="7">DNA topoisomerase 4 subunit A</fullName>
        <ecNumber evidence="7">5.6.2.2</ecNumber>
    </recommendedName>
    <alternativeName>
        <fullName evidence="7">Topoisomerase IV subunit A</fullName>
    </alternativeName>
</protein>
<dbReference type="SMART" id="SM00434">
    <property type="entry name" value="TOP4c"/>
    <property type="match status" value="1"/>
</dbReference>
<accession>A0A1N6RUP6</accession>
<keyword evidence="6 7" id="KW-0413">Isomerase</keyword>
<dbReference type="PANTHER" id="PTHR43493:SF1">
    <property type="entry name" value="DNA TOPOISOMERASE 4 SUBUNIT A"/>
    <property type="match status" value="1"/>
</dbReference>
<dbReference type="GO" id="GO:0019897">
    <property type="term" value="C:extrinsic component of plasma membrane"/>
    <property type="evidence" value="ECO:0007669"/>
    <property type="project" value="UniProtKB-UniRule"/>
</dbReference>
<evidence type="ECO:0000313" key="11">
    <source>
        <dbReference type="EMBL" id="SIQ32442.1"/>
    </source>
</evidence>
<evidence type="ECO:0000256" key="8">
    <source>
        <dbReference type="PROSITE-ProRule" id="PRU01384"/>
    </source>
</evidence>
<dbReference type="Pfam" id="PF03989">
    <property type="entry name" value="DNA_gyraseA_C"/>
    <property type="match status" value="2"/>
</dbReference>
<dbReference type="InterPro" id="IPR013758">
    <property type="entry name" value="Topo_IIA_A/C_ab"/>
</dbReference>
<dbReference type="SUPFAM" id="SSF101904">
    <property type="entry name" value="GyrA/ParC C-terminal domain-like"/>
    <property type="match status" value="1"/>
</dbReference>
<name>A0A1N6RUP6_9RHOO</name>
<evidence type="ECO:0000313" key="12">
    <source>
        <dbReference type="Proteomes" id="UP000186819"/>
    </source>
</evidence>
<dbReference type="InterPro" id="IPR006691">
    <property type="entry name" value="GyrA/parC_rep"/>
</dbReference>
<sequence>MTSDTLDLFNAAPPAPPAPPAAGGGHDAPPPDDGTLALDRYAERAYLAYAMSVVKSRALPQVEDGMKPVQRRILYAMNEMRLSATSKHVKSARVVGDVIGKYHPHGDSSVYDAMVRVAQDFSLRYPLVDGQGNFGSRDGDSAAAMRYTECRLTPIAELLLAEIDRGTVDFVPNYDGAFEEPQLLPARLPFVLLNGASGIAVGMATEIPPHNLREVADATCHLIRHPEAGLDDVLPLLPGPDFPGGGQLISSPEAIRDAYASGRGSLRVRARWHVEELARSQWRVIIDELPHGVSAAGVLAEIETLTNPQPRAGKKEVSQEQKNLKQLVLGVLETVRDESSDKAPVRIVLEPRSSRQSRDEFMAVLLAHTSLESSASVNMTMIGRDGRPQQKNLVQILREWIDFRYVTVERRTRHRLDEVDRRIHILEGRMIAFLHIEEVIRVIRESDEPKPALIAAFGLSDVQAEDILEIRLRQLARLEGFKIEKELAELKDERNGLQHILDSRAAMTRLILKEIEDDAKKYGDNRRTVIEAVAAVAPAEISVADEPVTVIVSKNGWVRSRQGHGIDAAAISYKAGDFAFAVIETRTTWPLVVIDSNGRAYTVRVSDLPGGRGDGAPIATLVDFQDGGKMAQVLTAEPESSWFFANSGGYGFICTLADATSRQRAGKAFMTLEKGEKVLVPARVVGERIAAVSEHGRILVFMRSEMKVQAGGRGVIVMALDDKEALVAVAVPPDDATLRVEGIGRGSKSIAVELKPNQLVPLVHRRARKGMALTPKVAPTALTTA</sequence>
<dbReference type="Proteomes" id="UP000186819">
    <property type="component" value="Unassembled WGS sequence"/>
</dbReference>
<keyword evidence="3 7" id="KW-0799">Topoisomerase</keyword>
<keyword evidence="4 7" id="KW-0238">DNA-binding</keyword>
<dbReference type="GO" id="GO:0003918">
    <property type="term" value="F:DNA topoisomerase type II (double strand cut, ATP-hydrolyzing) activity"/>
    <property type="evidence" value="ECO:0007669"/>
    <property type="project" value="UniProtKB-UniRule"/>
</dbReference>
<comment type="function">
    <text evidence="7">Topoisomerase IV is essential for chromosome segregation. It relaxes supercoiled DNA. Performs the decatenation events required during the replication of a circular DNA molecule.</text>
</comment>
<comment type="subcellular location">
    <subcellularLocation>
        <location evidence="7">Cell membrane</location>
        <topology evidence="7">Peripheral membrane protein</topology>
    </subcellularLocation>
</comment>
<dbReference type="PROSITE" id="PS52040">
    <property type="entry name" value="TOPO_IIA"/>
    <property type="match status" value="1"/>
</dbReference>
<organism evidence="11 12">
    <name type="scientific">Aromatoleum tolulyticum</name>
    <dbReference type="NCBI Taxonomy" id="34027"/>
    <lineage>
        <taxon>Bacteria</taxon>
        <taxon>Pseudomonadati</taxon>
        <taxon>Pseudomonadota</taxon>
        <taxon>Betaproteobacteria</taxon>
        <taxon>Rhodocyclales</taxon>
        <taxon>Rhodocyclaceae</taxon>
        <taxon>Aromatoleum</taxon>
    </lineage>
</organism>
<dbReference type="Gene3D" id="2.120.10.90">
    <property type="entry name" value="DNA gyrase/topoisomerase IV, subunit A, C-terminal"/>
    <property type="match status" value="1"/>
</dbReference>
<evidence type="ECO:0000256" key="9">
    <source>
        <dbReference type="SAM" id="MobiDB-lite"/>
    </source>
</evidence>
<dbReference type="STRING" id="34027.SAMN05421829_103368"/>
<reference evidence="12" key="1">
    <citation type="submission" date="2017-01" db="EMBL/GenBank/DDBJ databases">
        <authorList>
            <person name="Varghese N."/>
            <person name="Submissions S."/>
        </authorList>
    </citation>
    <scope>NUCLEOTIDE SEQUENCE [LARGE SCALE GENOMIC DNA]</scope>
    <source>
        <strain evidence="12">ATCC 51758</strain>
    </source>
</reference>
<gene>
    <name evidence="7" type="primary">parC</name>
    <name evidence="11" type="ORF">SAMN05421829_103368</name>
</gene>
<evidence type="ECO:0000256" key="7">
    <source>
        <dbReference type="HAMAP-Rule" id="MF_00936"/>
    </source>
</evidence>
<evidence type="ECO:0000256" key="1">
    <source>
        <dbReference type="ARBA" id="ARBA00000185"/>
    </source>
</evidence>
<dbReference type="SUPFAM" id="SSF56719">
    <property type="entry name" value="Type II DNA topoisomerase"/>
    <property type="match status" value="1"/>
</dbReference>
<dbReference type="GO" id="GO:0005524">
    <property type="term" value="F:ATP binding"/>
    <property type="evidence" value="ECO:0007669"/>
    <property type="project" value="InterPro"/>
</dbReference>
<dbReference type="Gene3D" id="3.90.199.10">
    <property type="entry name" value="Topoisomerase II, domain 5"/>
    <property type="match status" value="1"/>
</dbReference>
<evidence type="ECO:0000256" key="5">
    <source>
        <dbReference type="ARBA" id="ARBA00023136"/>
    </source>
</evidence>
<dbReference type="NCBIfam" id="NF004044">
    <property type="entry name" value="PRK05561.1"/>
    <property type="match status" value="1"/>
</dbReference>
<dbReference type="EC" id="5.6.2.2" evidence="7"/>
<dbReference type="GO" id="GO:0005694">
    <property type="term" value="C:chromosome"/>
    <property type="evidence" value="ECO:0007669"/>
    <property type="project" value="InterPro"/>
</dbReference>
<dbReference type="GO" id="GO:0009330">
    <property type="term" value="C:DNA topoisomerase type II (double strand cut, ATP-hydrolyzing) complex"/>
    <property type="evidence" value="ECO:0007669"/>
    <property type="project" value="UniProtKB-ARBA"/>
</dbReference>
<dbReference type="OrthoDB" id="9806486at2"/>
<dbReference type="InterPro" id="IPR050220">
    <property type="entry name" value="Type_II_DNA_Topoisomerases"/>
</dbReference>
<comment type="subunit">
    <text evidence="7">Heterotetramer composed of ParC and ParE.</text>
</comment>
<evidence type="ECO:0000259" key="10">
    <source>
        <dbReference type="PROSITE" id="PS52040"/>
    </source>
</evidence>
<comment type="catalytic activity">
    <reaction evidence="1 7 8">
        <text>ATP-dependent breakage, passage and rejoining of double-stranded DNA.</text>
        <dbReference type="EC" id="5.6.2.2"/>
    </reaction>
</comment>
<proteinExistence type="inferred from homology"/>
<dbReference type="FunFam" id="1.10.268.10:FF:000001">
    <property type="entry name" value="DNA gyrase subunit A"/>
    <property type="match status" value="1"/>
</dbReference>
<feature type="site" description="Interaction with DNA" evidence="7">
    <location>
        <position position="103"/>
    </location>
</feature>
<dbReference type="InterPro" id="IPR013760">
    <property type="entry name" value="Topo_IIA-like_dom_sf"/>
</dbReference>
<dbReference type="Gene3D" id="3.30.1360.40">
    <property type="match status" value="1"/>
</dbReference>
<feature type="site" description="Interaction with DNA" evidence="7">
    <location>
        <position position="105"/>
    </location>
</feature>
<dbReference type="AlphaFoldDB" id="A0A1N6RUP6"/>
<evidence type="ECO:0000256" key="6">
    <source>
        <dbReference type="ARBA" id="ARBA00023235"/>
    </source>
</evidence>
<dbReference type="Pfam" id="PF00521">
    <property type="entry name" value="DNA_topoisoIV"/>
    <property type="match status" value="1"/>
</dbReference>
<dbReference type="CDD" id="cd00187">
    <property type="entry name" value="TOP4c"/>
    <property type="match status" value="1"/>
</dbReference>
<feature type="site" description="Interaction with DNA" evidence="7">
    <location>
        <position position="67"/>
    </location>
</feature>
<dbReference type="GO" id="GO:0003677">
    <property type="term" value="F:DNA binding"/>
    <property type="evidence" value="ECO:0007669"/>
    <property type="project" value="UniProtKB-UniRule"/>
</dbReference>
<evidence type="ECO:0000256" key="4">
    <source>
        <dbReference type="ARBA" id="ARBA00023125"/>
    </source>
</evidence>
<dbReference type="InterPro" id="IPR002205">
    <property type="entry name" value="Topo_IIA_dom_A"/>
</dbReference>
<feature type="region of interest" description="Disordered" evidence="9">
    <location>
        <begin position="1"/>
        <end position="35"/>
    </location>
</feature>
<keyword evidence="12" id="KW-1185">Reference proteome</keyword>